<name>A0A9N9P8K9_9GLOM</name>
<dbReference type="AlphaFoldDB" id="A0A9N9P8K9"/>
<proteinExistence type="predicted"/>
<keyword evidence="2" id="KW-1185">Reference proteome</keyword>
<protein>
    <submittedName>
        <fullName evidence="1">22654_t:CDS:1</fullName>
    </submittedName>
</protein>
<dbReference type="EMBL" id="CAJVPY010034508">
    <property type="protein sequence ID" value="CAG8800084.1"/>
    <property type="molecule type" value="Genomic_DNA"/>
</dbReference>
<feature type="non-terminal residue" evidence="1">
    <location>
        <position position="149"/>
    </location>
</feature>
<organism evidence="1 2">
    <name type="scientific">Dentiscutata erythropus</name>
    <dbReference type="NCBI Taxonomy" id="1348616"/>
    <lineage>
        <taxon>Eukaryota</taxon>
        <taxon>Fungi</taxon>
        <taxon>Fungi incertae sedis</taxon>
        <taxon>Mucoromycota</taxon>
        <taxon>Glomeromycotina</taxon>
        <taxon>Glomeromycetes</taxon>
        <taxon>Diversisporales</taxon>
        <taxon>Gigasporaceae</taxon>
        <taxon>Dentiscutata</taxon>
    </lineage>
</organism>
<dbReference type="Proteomes" id="UP000789405">
    <property type="component" value="Unassembled WGS sequence"/>
</dbReference>
<accession>A0A9N9P8K9</accession>
<evidence type="ECO:0000313" key="1">
    <source>
        <dbReference type="EMBL" id="CAG8800084.1"/>
    </source>
</evidence>
<gene>
    <name evidence="1" type="ORF">DERYTH_LOCUS23195</name>
</gene>
<reference evidence="1" key="1">
    <citation type="submission" date="2021-06" db="EMBL/GenBank/DDBJ databases">
        <authorList>
            <person name="Kallberg Y."/>
            <person name="Tangrot J."/>
            <person name="Rosling A."/>
        </authorList>
    </citation>
    <scope>NUCLEOTIDE SEQUENCE</scope>
    <source>
        <strain evidence="1">MA453B</strain>
    </source>
</reference>
<comment type="caution">
    <text evidence="1">The sequence shown here is derived from an EMBL/GenBank/DDBJ whole genome shotgun (WGS) entry which is preliminary data.</text>
</comment>
<sequence>KNLKQDDDSWDKICDKVESWSTKSTDDKEDFFKTTLPTIEFEDQFSVIDLKFYTKYEEYLDDVRREDTKNKGDAFDLLLWRRKQYEEDFEAFPRSVKHVRYPSLLGEASTRGSSVVNVRVRTVGSTFYRFRWSLLSFGHAFYLESERKT</sequence>
<evidence type="ECO:0000313" key="2">
    <source>
        <dbReference type="Proteomes" id="UP000789405"/>
    </source>
</evidence>